<dbReference type="GeneID" id="71998657"/>
<keyword evidence="3" id="KW-1185">Reference proteome</keyword>
<feature type="transmembrane region" description="Helical" evidence="1">
    <location>
        <begin position="44"/>
        <end position="64"/>
    </location>
</feature>
<dbReference type="RefSeq" id="XP_047782925.1">
    <property type="nucleotide sequence ID" value="XM_047917925.1"/>
</dbReference>
<organism evidence="2 3">
    <name type="scientific">Rhodofomes roseus</name>
    <dbReference type="NCBI Taxonomy" id="34475"/>
    <lineage>
        <taxon>Eukaryota</taxon>
        <taxon>Fungi</taxon>
        <taxon>Dikarya</taxon>
        <taxon>Basidiomycota</taxon>
        <taxon>Agaricomycotina</taxon>
        <taxon>Agaricomycetes</taxon>
        <taxon>Polyporales</taxon>
        <taxon>Rhodofomes</taxon>
    </lineage>
</organism>
<dbReference type="EMBL" id="JADCUA010000003">
    <property type="protein sequence ID" value="KAH9841626.1"/>
    <property type="molecule type" value="Genomic_DNA"/>
</dbReference>
<evidence type="ECO:0000256" key="1">
    <source>
        <dbReference type="SAM" id="Phobius"/>
    </source>
</evidence>
<sequence length="200" mass="23000">MSIRQRIPFRFTETPEDEHILDEQEQEELIDSLKSQSDAAASQYMLLGQVVLALSALLHFIYILKWDKLSPLYAILPSHPAPSTIIPFPDFFATLNIILHANLSLLLLPHYSPIRRSLSSLPPPMEDYSLPLPIFHPVTAALTVLTPTLALIRQCSWPDVAWWCATLTMSWFVYSLRRWTDQSVEEIRELERLRYDARGA</sequence>
<keyword evidence="1" id="KW-0472">Membrane</keyword>
<dbReference type="Proteomes" id="UP000814176">
    <property type="component" value="Unassembled WGS sequence"/>
</dbReference>
<feature type="transmembrane region" description="Helical" evidence="1">
    <location>
        <begin position="84"/>
        <end position="108"/>
    </location>
</feature>
<keyword evidence="1" id="KW-1133">Transmembrane helix</keyword>
<reference evidence="2 3" key="1">
    <citation type="journal article" date="2021" name="Environ. Microbiol.">
        <title>Gene family expansions and transcriptome signatures uncover fungal adaptations to wood decay.</title>
        <authorList>
            <person name="Hage H."/>
            <person name="Miyauchi S."/>
            <person name="Viragh M."/>
            <person name="Drula E."/>
            <person name="Min B."/>
            <person name="Chaduli D."/>
            <person name="Navarro D."/>
            <person name="Favel A."/>
            <person name="Norest M."/>
            <person name="Lesage-Meessen L."/>
            <person name="Balint B."/>
            <person name="Merenyi Z."/>
            <person name="de Eugenio L."/>
            <person name="Morin E."/>
            <person name="Martinez A.T."/>
            <person name="Baldrian P."/>
            <person name="Stursova M."/>
            <person name="Martinez M.J."/>
            <person name="Novotny C."/>
            <person name="Magnuson J.K."/>
            <person name="Spatafora J.W."/>
            <person name="Maurice S."/>
            <person name="Pangilinan J."/>
            <person name="Andreopoulos W."/>
            <person name="LaButti K."/>
            <person name="Hundley H."/>
            <person name="Na H."/>
            <person name="Kuo A."/>
            <person name="Barry K."/>
            <person name="Lipzen A."/>
            <person name="Henrissat B."/>
            <person name="Riley R."/>
            <person name="Ahrendt S."/>
            <person name="Nagy L.G."/>
            <person name="Grigoriev I.V."/>
            <person name="Martin F."/>
            <person name="Rosso M.N."/>
        </authorList>
    </citation>
    <scope>NUCLEOTIDE SEQUENCE [LARGE SCALE GENOMIC DNA]</scope>
    <source>
        <strain evidence="2 3">CIRM-BRFM 1785</strain>
    </source>
</reference>
<gene>
    <name evidence="2" type="ORF">C8Q71DRAFT_340981</name>
</gene>
<evidence type="ECO:0000313" key="2">
    <source>
        <dbReference type="EMBL" id="KAH9841626.1"/>
    </source>
</evidence>
<keyword evidence="1" id="KW-0812">Transmembrane</keyword>
<protein>
    <submittedName>
        <fullName evidence="2">Uncharacterized protein</fullName>
    </submittedName>
</protein>
<proteinExistence type="predicted"/>
<name>A0ABQ8KS40_9APHY</name>
<evidence type="ECO:0000313" key="3">
    <source>
        <dbReference type="Proteomes" id="UP000814176"/>
    </source>
</evidence>
<accession>A0ABQ8KS40</accession>
<comment type="caution">
    <text evidence="2">The sequence shown here is derived from an EMBL/GenBank/DDBJ whole genome shotgun (WGS) entry which is preliminary data.</text>
</comment>